<dbReference type="EMBL" id="CABVJH010000001">
    <property type="protein sequence ID" value="VVQ28394.1"/>
    <property type="molecule type" value="Genomic_DNA"/>
</dbReference>
<dbReference type="Proteomes" id="UP000325645">
    <property type="component" value="Unassembled WGS sequence"/>
</dbReference>
<reference evidence="1 2" key="1">
    <citation type="submission" date="2019-09" db="EMBL/GenBank/DDBJ databases">
        <authorList>
            <person name="Chandra G."/>
            <person name="Truman W A."/>
        </authorList>
    </citation>
    <scope>NUCLEOTIDE SEQUENCE [LARGE SCALE GENOMIC DNA]</scope>
    <source>
        <strain evidence="1">PS943</strain>
    </source>
</reference>
<name>A0A5E7W0F3_PSEFL</name>
<accession>A0A5E7W0F3</accession>
<organism evidence="1 2">
    <name type="scientific">Pseudomonas fluorescens</name>
    <dbReference type="NCBI Taxonomy" id="294"/>
    <lineage>
        <taxon>Bacteria</taxon>
        <taxon>Pseudomonadati</taxon>
        <taxon>Pseudomonadota</taxon>
        <taxon>Gammaproteobacteria</taxon>
        <taxon>Pseudomonadales</taxon>
        <taxon>Pseudomonadaceae</taxon>
        <taxon>Pseudomonas</taxon>
    </lineage>
</organism>
<protein>
    <submittedName>
        <fullName evidence="1">Uncharacterized protein</fullName>
    </submittedName>
</protein>
<proteinExistence type="predicted"/>
<dbReference type="AlphaFoldDB" id="A0A5E7W0F3"/>
<evidence type="ECO:0000313" key="1">
    <source>
        <dbReference type="EMBL" id="VVQ28394.1"/>
    </source>
</evidence>
<gene>
    <name evidence="1" type="ORF">PS943_00855</name>
</gene>
<evidence type="ECO:0000313" key="2">
    <source>
        <dbReference type="Proteomes" id="UP000325645"/>
    </source>
</evidence>
<sequence>MQQVQAEMGGDGRTQATKTVVSEILRCASLPQWLFVVHPPCVMGAGL</sequence>